<comment type="caution">
    <text evidence="2">The sequence shown here is derived from an EMBL/GenBank/DDBJ whole genome shotgun (WGS) entry which is preliminary data.</text>
</comment>
<proteinExistence type="predicted"/>
<keyword evidence="1" id="KW-0472">Membrane</keyword>
<evidence type="ECO:0000313" key="2">
    <source>
        <dbReference type="EMBL" id="GCE63838.1"/>
    </source>
</evidence>
<feature type="transmembrane region" description="Helical" evidence="1">
    <location>
        <begin position="28"/>
        <end position="48"/>
    </location>
</feature>
<feature type="transmembrane region" description="Helical" evidence="1">
    <location>
        <begin position="134"/>
        <end position="154"/>
    </location>
</feature>
<dbReference type="Proteomes" id="UP000324831">
    <property type="component" value="Unassembled WGS sequence"/>
</dbReference>
<reference evidence="2 3" key="1">
    <citation type="submission" date="2019-01" db="EMBL/GenBank/DDBJ databases">
        <title>Draft genome sequences of Candidatus Mycoplasma haemohominis SWG34-3 identified from a patient with pyrexia, anemia and liver dysfunction.</title>
        <authorList>
            <person name="Sekizuka T."/>
            <person name="Hattori N."/>
            <person name="Katano H."/>
            <person name="Takuma T."/>
            <person name="Ito T."/>
            <person name="Arai N."/>
            <person name="Yanai R."/>
            <person name="Ishii S."/>
            <person name="Miura Y."/>
            <person name="Tokunaga T."/>
            <person name="Watanabe H."/>
            <person name="Nomura N."/>
            <person name="Eguchi J."/>
            <person name="Arai T."/>
            <person name="Hasegawa H."/>
            <person name="Nakamaki T."/>
            <person name="Wakita T."/>
            <person name="Niki Y."/>
            <person name="Kuroda M."/>
        </authorList>
    </citation>
    <scope>NUCLEOTIDE SEQUENCE [LARGE SCALE GENOMIC DNA]</scope>
    <source>
        <strain evidence="2">SWG34-3</strain>
    </source>
</reference>
<name>A0A478FQK2_9MOLU</name>
<feature type="transmembrane region" description="Helical" evidence="1">
    <location>
        <begin position="102"/>
        <end position="122"/>
    </location>
</feature>
<dbReference type="EMBL" id="BIMN01000004">
    <property type="protein sequence ID" value="GCE63838.1"/>
    <property type="molecule type" value="Genomic_DNA"/>
</dbReference>
<keyword evidence="1" id="KW-0812">Transmembrane</keyword>
<sequence length="209" mass="24177">MLFRYQKRNNYKETKATSEDFLKQCSKVIYCWTAILILMIAVLILIFQKAEQTEVKLGCSIAFSAICLIDMIVALKAIPISFKLLRDETYRDAYVKSSIWKLRLLILTNLLFSLGFICWIWATYKGGTTTADQILKWFFIAILTIGILSIKGIFIKIYLSLKRHIHALFAGFTMIKQQPEEPEIYSIEKVETIEPMKQLESSDPIDELD</sequence>
<accession>A0A478FQK2</accession>
<organism evidence="2 3">
    <name type="scientific">Candidatus Mycoplasma haematohominis</name>
    <dbReference type="NCBI Taxonomy" id="1494318"/>
    <lineage>
        <taxon>Bacteria</taxon>
        <taxon>Bacillati</taxon>
        <taxon>Mycoplasmatota</taxon>
        <taxon>Mollicutes</taxon>
        <taxon>Mycoplasmataceae</taxon>
        <taxon>Mycoplasma</taxon>
    </lineage>
</organism>
<protein>
    <submittedName>
        <fullName evidence="2">Uncharacterized protein</fullName>
    </submittedName>
</protein>
<dbReference type="AlphaFoldDB" id="A0A478FQK2"/>
<evidence type="ECO:0000313" key="3">
    <source>
        <dbReference type="Proteomes" id="UP000324831"/>
    </source>
</evidence>
<keyword evidence="1" id="KW-1133">Transmembrane helix</keyword>
<feature type="transmembrane region" description="Helical" evidence="1">
    <location>
        <begin position="60"/>
        <end position="82"/>
    </location>
</feature>
<gene>
    <name evidence="2" type="ORF">MHSWG343_08450</name>
</gene>
<evidence type="ECO:0000256" key="1">
    <source>
        <dbReference type="SAM" id="Phobius"/>
    </source>
</evidence>